<dbReference type="InterPro" id="IPR043595">
    <property type="entry name" value="FaeB/C/D"/>
</dbReference>
<organism evidence="12 13">
    <name type="scientific">Passalora fulva</name>
    <name type="common">Tomato leaf mold</name>
    <name type="synonym">Cladosporium fulvum</name>
    <dbReference type="NCBI Taxonomy" id="5499"/>
    <lineage>
        <taxon>Eukaryota</taxon>
        <taxon>Fungi</taxon>
        <taxon>Dikarya</taxon>
        <taxon>Ascomycota</taxon>
        <taxon>Pezizomycotina</taxon>
        <taxon>Dothideomycetes</taxon>
        <taxon>Dothideomycetidae</taxon>
        <taxon>Mycosphaerellales</taxon>
        <taxon>Mycosphaerellaceae</taxon>
        <taxon>Fulvia</taxon>
    </lineage>
</organism>
<dbReference type="GO" id="GO:0030600">
    <property type="term" value="F:feruloyl esterase activity"/>
    <property type="evidence" value="ECO:0007669"/>
    <property type="project" value="UniProtKB-EC"/>
</dbReference>
<evidence type="ECO:0000256" key="11">
    <source>
        <dbReference type="SAM" id="SignalP"/>
    </source>
</evidence>
<dbReference type="PANTHER" id="PTHR38050">
    <property type="match status" value="1"/>
</dbReference>
<keyword evidence="6" id="KW-0378">Hydrolase</keyword>
<evidence type="ECO:0000256" key="7">
    <source>
        <dbReference type="ARBA" id="ARBA00023277"/>
    </source>
</evidence>
<keyword evidence="3" id="KW-0964">Secreted</keyword>
<dbReference type="EMBL" id="CP090171">
    <property type="protein sequence ID" value="UJO21712.1"/>
    <property type="molecule type" value="Genomic_DNA"/>
</dbReference>
<keyword evidence="8" id="KW-0624">Polysaccharide degradation</keyword>
<dbReference type="GO" id="GO:0045493">
    <property type="term" value="P:xylan catabolic process"/>
    <property type="evidence" value="ECO:0007669"/>
    <property type="project" value="UniProtKB-KW"/>
</dbReference>
<feature type="signal peptide" evidence="11">
    <location>
        <begin position="1"/>
        <end position="19"/>
    </location>
</feature>
<feature type="region of interest" description="Disordered" evidence="10">
    <location>
        <begin position="201"/>
        <end position="254"/>
    </location>
</feature>
<evidence type="ECO:0000256" key="1">
    <source>
        <dbReference type="ARBA" id="ARBA00004613"/>
    </source>
</evidence>
<comment type="catalytic activity">
    <reaction evidence="9">
        <text>feruloyl-polysaccharide + H2O = ferulate + polysaccharide.</text>
        <dbReference type="EC" id="3.1.1.73"/>
    </reaction>
</comment>
<evidence type="ECO:0000256" key="2">
    <source>
        <dbReference type="ARBA" id="ARBA00013091"/>
    </source>
</evidence>
<dbReference type="GeneID" id="71988701"/>
<dbReference type="OrthoDB" id="424610at2759"/>
<dbReference type="SUPFAM" id="SSF53474">
    <property type="entry name" value="alpha/beta-Hydrolases"/>
    <property type="match status" value="1"/>
</dbReference>
<evidence type="ECO:0000256" key="6">
    <source>
        <dbReference type="ARBA" id="ARBA00022801"/>
    </source>
</evidence>
<keyword evidence="5 11" id="KW-0732">Signal</keyword>
<evidence type="ECO:0000313" key="12">
    <source>
        <dbReference type="EMBL" id="UJO21712.1"/>
    </source>
</evidence>
<dbReference type="GO" id="GO:0005576">
    <property type="term" value="C:extracellular region"/>
    <property type="evidence" value="ECO:0007669"/>
    <property type="project" value="UniProtKB-SubCell"/>
</dbReference>
<evidence type="ECO:0000256" key="10">
    <source>
        <dbReference type="SAM" id="MobiDB-lite"/>
    </source>
</evidence>
<dbReference type="RefSeq" id="XP_047766078.1">
    <property type="nucleotide sequence ID" value="XM_047907971.1"/>
</dbReference>
<reference evidence="12" key="2">
    <citation type="journal article" date="2022" name="Microb. Genom.">
        <title>A chromosome-scale genome assembly of the tomato pathogen Cladosporium fulvum reveals a compartmentalized genome architecture and the presence of a dispensable chromosome.</title>
        <authorList>
            <person name="Zaccaron A.Z."/>
            <person name="Chen L.H."/>
            <person name="Samaras A."/>
            <person name="Stergiopoulos I."/>
        </authorList>
    </citation>
    <scope>NUCLEOTIDE SEQUENCE</scope>
    <source>
        <strain evidence="12">Race5_Kim</strain>
    </source>
</reference>
<dbReference type="PANTHER" id="PTHR38050:SF2">
    <property type="entry name" value="FERULOYL ESTERASE C-RELATED"/>
    <property type="match status" value="1"/>
</dbReference>
<evidence type="ECO:0000256" key="9">
    <source>
        <dbReference type="ARBA" id="ARBA00034075"/>
    </source>
</evidence>
<evidence type="ECO:0000256" key="4">
    <source>
        <dbReference type="ARBA" id="ARBA00022651"/>
    </source>
</evidence>
<feature type="chain" id="PRO_5040439952" description="feruloyl esterase" evidence="11">
    <location>
        <begin position="20"/>
        <end position="254"/>
    </location>
</feature>
<keyword evidence="13" id="KW-1185">Reference proteome</keyword>
<dbReference type="Proteomes" id="UP000756132">
    <property type="component" value="Chromosome 9"/>
</dbReference>
<keyword evidence="7" id="KW-0119">Carbohydrate metabolism</keyword>
<evidence type="ECO:0000313" key="13">
    <source>
        <dbReference type="Proteomes" id="UP000756132"/>
    </source>
</evidence>
<reference evidence="12" key="1">
    <citation type="submission" date="2021-12" db="EMBL/GenBank/DDBJ databases">
        <authorList>
            <person name="Zaccaron A."/>
            <person name="Stergiopoulos I."/>
        </authorList>
    </citation>
    <scope>NUCLEOTIDE SEQUENCE</scope>
    <source>
        <strain evidence="12">Race5_Kim</strain>
    </source>
</reference>
<accession>A0A9Q8PFZ7</accession>
<evidence type="ECO:0000256" key="5">
    <source>
        <dbReference type="ARBA" id="ARBA00022729"/>
    </source>
</evidence>
<dbReference type="EC" id="3.1.1.73" evidence="2"/>
<sequence>MLTPSYTITLLSVLQSAHAFTPSLGCGIALRPTIKKGGTGQSNTVSITSSGIARPFLLHIPTAYSTTAAQGIIFSFSGRGKTASQQEQLSEFSQPWLNPDMLAVYPSGIGNQWQGDPEATTNDVQFTLDMITYVSNNYCIDSDAIYMTEKSNGGGFSANIAACDPVLSTKIAAFASASGAYYQAANPDGSCPPADTIPIPCNPGRTPTPLLETHGSADSTIPYNGGPRRTECLPPSHASSKTGPPSTATTSLQT</sequence>
<keyword evidence="4" id="KW-0858">Xylan degradation</keyword>
<dbReference type="InterPro" id="IPR029058">
    <property type="entry name" value="AB_hydrolase_fold"/>
</dbReference>
<protein>
    <recommendedName>
        <fullName evidence="2">feruloyl esterase</fullName>
        <ecNumber evidence="2">3.1.1.73</ecNumber>
    </recommendedName>
</protein>
<proteinExistence type="predicted"/>
<evidence type="ECO:0000256" key="3">
    <source>
        <dbReference type="ARBA" id="ARBA00022525"/>
    </source>
</evidence>
<evidence type="ECO:0000256" key="8">
    <source>
        <dbReference type="ARBA" id="ARBA00023326"/>
    </source>
</evidence>
<dbReference type="AlphaFoldDB" id="A0A9Q8PFZ7"/>
<dbReference type="KEGG" id="ffu:CLAFUR5_08823"/>
<dbReference type="Gene3D" id="3.40.50.1820">
    <property type="entry name" value="alpha/beta hydrolase"/>
    <property type="match status" value="1"/>
</dbReference>
<gene>
    <name evidence="12" type="ORF">CLAFUR5_08823</name>
</gene>
<name>A0A9Q8PFZ7_PASFU</name>
<comment type="subcellular location">
    <subcellularLocation>
        <location evidence="1">Secreted</location>
    </subcellularLocation>
</comment>
<feature type="compositionally biased region" description="Polar residues" evidence="10">
    <location>
        <begin position="237"/>
        <end position="254"/>
    </location>
</feature>